<dbReference type="Proteomes" id="UP000237511">
    <property type="component" value="Unassembled WGS sequence"/>
</dbReference>
<protein>
    <recommendedName>
        <fullName evidence="1">Beta-lactamase-related domain-containing protein</fullName>
    </recommendedName>
</protein>
<dbReference type="EMBL" id="LODU01000028">
    <property type="protein sequence ID" value="POH30613.1"/>
    <property type="molecule type" value="Genomic_DNA"/>
</dbReference>
<gene>
    <name evidence="2" type="ORF">ATY31_14390</name>
</gene>
<evidence type="ECO:0000313" key="3">
    <source>
        <dbReference type="Proteomes" id="UP000237511"/>
    </source>
</evidence>
<comment type="caution">
    <text evidence="2">The sequence shown here is derived from an EMBL/GenBank/DDBJ whole genome shotgun (WGS) entry which is preliminary data.</text>
</comment>
<dbReference type="SUPFAM" id="SSF56601">
    <property type="entry name" value="beta-lactamase/transpeptidase-like"/>
    <property type="match status" value="1"/>
</dbReference>
<proteinExistence type="predicted"/>
<evidence type="ECO:0000313" key="2">
    <source>
        <dbReference type="EMBL" id="POH30613.1"/>
    </source>
</evidence>
<evidence type="ECO:0000259" key="1">
    <source>
        <dbReference type="Pfam" id="PF00144"/>
    </source>
</evidence>
<feature type="domain" description="Beta-lactamase-related" evidence="1">
    <location>
        <begin position="74"/>
        <end position="347"/>
    </location>
</feature>
<dbReference type="RefSeq" id="WP_097528016.1">
    <property type="nucleotide sequence ID" value="NZ_LODU01000028.1"/>
</dbReference>
<name>A0A2S3YNG9_9HYPH</name>
<reference evidence="2 3" key="1">
    <citation type="journal article" date="2014" name="Syst. Appl. Microbiol.">
        <title>Microsymbionts of Phaseolus vulgaris in acid and alkaline soils of Mexico.</title>
        <authorList>
            <person name="Verastegui-Valdes M.M."/>
            <person name="Zhang Y.J."/>
            <person name="Rivera-Orduna F.N."/>
            <person name="Cheng H.P."/>
            <person name="Sui X.H."/>
            <person name="Wang E.T."/>
        </authorList>
    </citation>
    <scope>NUCLEOTIDE SEQUENCE [LARGE SCALE GENOMIC DNA]</scope>
    <source>
        <strain evidence="2 3">FG01</strain>
    </source>
</reference>
<dbReference type="AlphaFoldDB" id="A0A2S3YNG9"/>
<dbReference type="InterPro" id="IPR001466">
    <property type="entry name" value="Beta-lactam-related"/>
</dbReference>
<organism evidence="2 3">
    <name type="scientific">Sinorhizobium americanum</name>
    <dbReference type="NCBI Taxonomy" id="194963"/>
    <lineage>
        <taxon>Bacteria</taxon>
        <taxon>Pseudomonadati</taxon>
        <taxon>Pseudomonadota</taxon>
        <taxon>Alphaproteobacteria</taxon>
        <taxon>Hyphomicrobiales</taxon>
        <taxon>Rhizobiaceae</taxon>
        <taxon>Sinorhizobium/Ensifer group</taxon>
        <taxon>Sinorhizobium</taxon>
    </lineage>
</organism>
<dbReference type="InterPro" id="IPR012338">
    <property type="entry name" value="Beta-lactam/transpept-like"/>
</dbReference>
<dbReference type="Gene3D" id="3.40.710.10">
    <property type="entry name" value="DD-peptidase/beta-lactamase superfamily"/>
    <property type="match status" value="1"/>
</dbReference>
<dbReference type="PANTHER" id="PTHR43283:SF7">
    <property type="entry name" value="BETA-LACTAMASE-RELATED DOMAIN-CONTAINING PROTEIN"/>
    <property type="match status" value="1"/>
</dbReference>
<sequence>MSETNPDLTVGADNKPRWNQPDYRRHGFHNLHRLARYGLSFRAARVMPLRRCMDLRIAEMEAVRQLTSLPWFSAMTVIRGDELLFERYAPDFGPTRPHSIQSISKTMMNLVIGLLLDENKIDLNHRVDHYLPWIRSGYATATVQQVMDMDVANDYSEDYTNPYATIFAHEEAMGWRLPAEPGREHTMRSFLATISSPDTTNRKGFVDYKSANTDVLAMIAEVVSGRPMRSYLADIADAAGIEGCLYTTTDREGFPTMDGGVCLTARDLARYGSLLVRRGKGIDDQRIGSASFIEGSLQAGIPMSPPREHLRYSNQTNTDGRWLGHGGYGGQYMIADLTSGVVGVFFSVLENAAAYDSNYYVPIIKMLGDIGRLDFDA</sequence>
<dbReference type="PANTHER" id="PTHR43283">
    <property type="entry name" value="BETA-LACTAMASE-RELATED"/>
    <property type="match status" value="1"/>
</dbReference>
<dbReference type="Pfam" id="PF00144">
    <property type="entry name" value="Beta-lactamase"/>
    <property type="match status" value="1"/>
</dbReference>
<dbReference type="InterPro" id="IPR050789">
    <property type="entry name" value="Diverse_Enzym_Activities"/>
</dbReference>
<accession>A0A2S3YNG9</accession>